<reference evidence="1" key="1">
    <citation type="submission" date="2021-05" db="EMBL/GenBank/DDBJ databases">
        <authorList>
            <person name="Alioto T."/>
            <person name="Alioto T."/>
            <person name="Gomez Garrido J."/>
        </authorList>
    </citation>
    <scope>NUCLEOTIDE SEQUENCE</scope>
</reference>
<proteinExistence type="predicted"/>
<accession>A0A8D9AMN9</accession>
<sequence length="201" mass="22019">MCAASTPSVPLSIMYLPVLVSSDILETRSHRVDLSRLNLSHPSIPVIPVHVVPTADVPYPQPAQCALVYQGSLDLPLDADPSVLCPPSVRPTRLVFNSVARTRASEYAACMPGVRSTITIQSVPVPVTWWVIRSCDATKRHPVYQTYRKTHACRHHVDQTRTVECSIIILCARVSWECLALPLTAGPSVSYTPTVRTVSPV</sequence>
<dbReference type="EMBL" id="HBUF01578805">
    <property type="protein sequence ID" value="CAG6769399.1"/>
    <property type="molecule type" value="Transcribed_RNA"/>
</dbReference>
<protein>
    <submittedName>
        <fullName evidence="1">Uncharacterized protein</fullName>
    </submittedName>
</protein>
<evidence type="ECO:0000313" key="1">
    <source>
        <dbReference type="EMBL" id="CAG6769384.1"/>
    </source>
</evidence>
<organism evidence="1">
    <name type="scientific">Cacopsylla melanoneura</name>
    <dbReference type="NCBI Taxonomy" id="428564"/>
    <lineage>
        <taxon>Eukaryota</taxon>
        <taxon>Metazoa</taxon>
        <taxon>Ecdysozoa</taxon>
        <taxon>Arthropoda</taxon>
        <taxon>Hexapoda</taxon>
        <taxon>Insecta</taxon>
        <taxon>Pterygota</taxon>
        <taxon>Neoptera</taxon>
        <taxon>Paraneoptera</taxon>
        <taxon>Hemiptera</taxon>
        <taxon>Sternorrhyncha</taxon>
        <taxon>Psylloidea</taxon>
        <taxon>Psyllidae</taxon>
        <taxon>Psyllinae</taxon>
        <taxon>Cacopsylla</taxon>
    </lineage>
</organism>
<dbReference type="EMBL" id="HBUF01578802">
    <property type="protein sequence ID" value="CAG6769384.1"/>
    <property type="molecule type" value="Transcribed_RNA"/>
</dbReference>
<dbReference type="AlphaFoldDB" id="A0A8D9AMN9"/>
<dbReference type="EMBL" id="HBUF01578804">
    <property type="protein sequence ID" value="CAG6769394.1"/>
    <property type="molecule type" value="Transcribed_RNA"/>
</dbReference>
<name>A0A8D9AMN9_9HEMI</name>